<dbReference type="OMA" id="RRGNIMD"/>
<accession>G0VCL6</accession>
<dbReference type="EMBL" id="HE576754">
    <property type="protein sequence ID" value="CCC69226.1"/>
    <property type="molecule type" value="Genomic_DNA"/>
</dbReference>
<evidence type="ECO:0000256" key="3">
    <source>
        <dbReference type="ARBA" id="ARBA00021347"/>
    </source>
</evidence>
<dbReference type="FunCoup" id="G0VCL6">
    <property type="interactions" value="710"/>
</dbReference>
<keyword evidence="7" id="KW-1185">Reference proteome</keyword>
<dbReference type="STRING" id="1064592.G0VCL6"/>
<gene>
    <name evidence="6" type="primary">NCAS0C02360</name>
    <name evidence="6" type="ordered locus">NCAS_0C02360</name>
</gene>
<evidence type="ECO:0000256" key="2">
    <source>
        <dbReference type="ARBA" id="ARBA00009993"/>
    </source>
</evidence>
<dbReference type="InterPro" id="IPR016073">
    <property type="entry name" value="Skp1_comp_POZ"/>
</dbReference>
<evidence type="ECO:0000256" key="4">
    <source>
        <dbReference type="ARBA" id="ARBA00023242"/>
    </source>
</evidence>
<dbReference type="FunFam" id="3.30.710.10:FF:000035">
    <property type="entry name" value="Elongin C transcription elongation factor"/>
    <property type="match status" value="1"/>
</dbReference>
<dbReference type="PANTHER" id="PTHR20648">
    <property type="entry name" value="ELONGIN-C"/>
    <property type="match status" value="1"/>
</dbReference>
<evidence type="ECO:0000256" key="1">
    <source>
        <dbReference type="ARBA" id="ARBA00004123"/>
    </source>
</evidence>
<protein>
    <recommendedName>
        <fullName evidence="3">Elongin-C</fullName>
    </recommendedName>
</protein>
<sequence length="99" mass="11208">MPELHTVKLVAEDGSEHELSIEAASLSPVLTAFLKHPNMKTDPKIDLSQYSSDILDKVCEYLEYKLKYKDVPDSDDIPEFDLPTELSLQLLLVADYLNI</sequence>
<name>G0VCL6_NAUCA</name>
<dbReference type="HOGENOM" id="CLU_130038_1_1_1"/>
<dbReference type="InParanoid" id="G0VCL6"/>
<dbReference type="KEGG" id="ncs:NCAS_0C02360"/>
<dbReference type="eggNOG" id="KOG3473">
    <property type="taxonomic scope" value="Eukaryota"/>
</dbReference>
<keyword evidence="4" id="KW-0539">Nucleus</keyword>
<dbReference type="GO" id="GO:0005634">
    <property type="term" value="C:nucleus"/>
    <property type="evidence" value="ECO:0007669"/>
    <property type="project" value="UniProtKB-SubCell"/>
</dbReference>
<evidence type="ECO:0000313" key="7">
    <source>
        <dbReference type="Proteomes" id="UP000001640"/>
    </source>
</evidence>
<dbReference type="GO" id="GO:0006511">
    <property type="term" value="P:ubiquitin-dependent protein catabolic process"/>
    <property type="evidence" value="ECO:0007669"/>
    <property type="project" value="InterPro"/>
</dbReference>
<dbReference type="Pfam" id="PF03931">
    <property type="entry name" value="Skp1_POZ"/>
    <property type="match status" value="1"/>
</dbReference>
<dbReference type="RefSeq" id="XP_003675592.1">
    <property type="nucleotide sequence ID" value="XM_003675544.1"/>
</dbReference>
<comment type="similarity">
    <text evidence="2">Belongs to the SKP1 family.</text>
</comment>
<organism evidence="6 7">
    <name type="scientific">Naumovozyma castellii</name>
    <name type="common">Yeast</name>
    <name type="synonym">Saccharomyces castellii</name>
    <dbReference type="NCBI Taxonomy" id="27288"/>
    <lineage>
        <taxon>Eukaryota</taxon>
        <taxon>Fungi</taxon>
        <taxon>Dikarya</taxon>
        <taxon>Ascomycota</taxon>
        <taxon>Saccharomycotina</taxon>
        <taxon>Saccharomycetes</taxon>
        <taxon>Saccharomycetales</taxon>
        <taxon>Saccharomycetaceae</taxon>
        <taxon>Naumovozyma</taxon>
    </lineage>
</organism>
<dbReference type="SUPFAM" id="SSF54695">
    <property type="entry name" value="POZ domain"/>
    <property type="match status" value="1"/>
</dbReference>
<proteinExistence type="inferred from homology"/>
<dbReference type="Gene3D" id="3.30.710.10">
    <property type="entry name" value="Potassium Channel Kv1.1, Chain A"/>
    <property type="match status" value="1"/>
</dbReference>
<dbReference type="Proteomes" id="UP000001640">
    <property type="component" value="Chromosome 3"/>
</dbReference>
<dbReference type="InterPro" id="IPR011333">
    <property type="entry name" value="SKP1/BTB/POZ_sf"/>
</dbReference>
<evidence type="ECO:0000313" key="6">
    <source>
        <dbReference type="EMBL" id="CCC69226.1"/>
    </source>
</evidence>
<evidence type="ECO:0000259" key="5">
    <source>
        <dbReference type="Pfam" id="PF03931"/>
    </source>
</evidence>
<comment type="subcellular location">
    <subcellularLocation>
        <location evidence="1">Nucleus</location>
    </subcellularLocation>
</comment>
<dbReference type="InterPro" id="IPR001232">
    <property type="entry name" value="SKP1-like"/>
</dbReference>
<dbReference type="AlphaFoldDB" id="G0VCL6"/>
<reference evidence="6 7" key="1">
    <citation type="journal article" date="2011" name="Proc. Natl. Acad. Sci. U.S.A.">
        <title>Evolutionary erosion of yeast sex chromosomes by mating-type switching accidents.</title>
        <authorList>
            <person name="Gordon J.L."/>
            <person name="Armisen D."/>
            <person name="Proux-Wera E."/>
            <person name="Oheigeartaigh S.S."/>
            <person name="Byrne K.P."/>
            <person name="Wolfe K.H."/>
        </authorList>
    </citation>
    <scope>NUCLEOTIDE SEQUENCE [LARGE SCALE GENOMIC DNA]</scope>
    <source>
        <strain evidence="7">ATCC 76901 / BCRC 22586 / CBS 4309 / NBRC 1992 / NRRL Y-12630</strain>
    </source>
</reference>
<feature type="domain" description="SKP1 component POZ" evidence="5">
    <location>
        <begin position="6"/>
        <end position="65"/>
    </location>
</feature>
<reference key="2">
    <citation type="submission" date="2011-08" db="EMBL/GenBank/DDBJ databases">
        <title>Genome sequence of Naumovozyma castellii.</title>
        <authorList>
            <person name="Gordon J.L."/>
            <person name="Armisen D."/>
            <person name="Proux-Wera E."/>
            <person name="OhEigeartaigh S.S."/>
            <person name="Byrne K.P."/>
            <person name="Wolfe K.H."/>
        </authorList>
    </citation>
    <scope>NUCLEOTIDE SEQUENCE</scope>
    <source>
        <strain>Type strain:CBS 4309</strain>
    </source>
</reference>
<dbReference type="GeneID" id="96902809"/>
<dbReference type="InterPro" id="IPR039948">
    <property type="entry name" value="ELC1"/>
</dbReference>
<dbReference type="SMART" id="SM00512">
    <property type="entry name" value="Skp1"/>
    <property type="match status" value="1"/>
</dbReference>
<dbReference type="OrthoDB" id="249087at2759"/>